<dbReference type="InterPro" id="IPR025711">
    <property type="entry name" value="PepSY"/>
</dbReference>
<keyword evidence="4" id="KW-1185">Reference proteome</keyword>
<reference evidence="3 4" key="1">
    <citation type="submission" date="2018-01" db="EMBL/GenBank/DDBJ databases">
        <title>Genome sequence of Iodobacter sp. strain PCH194 isolated from Indian Trans-Himalaya.</title>
        <authorList>
            <person name="Kumar V."/>
            <person name="Thakur V."/>
            <person name="Kumar S."/>
            <person name="Singh D."/>
        </authorList>
    </citation>
    <scope>NUCLEOTIDE SEQUENCE [LARGE SCALE GENOMIC DNA]</scope>
    <source>
        <strain evidence="3 4">PCH194</strain>
    </source>
</reference>
<name>A0A7G3G8B3_9NEIS</name>
<evidence type="ECO:0000256" key="1">
    <source>
        <dbReference type="SAM" id="SignalP"/>
    </source>
</evidence>
<accession>A0A7G3G8B3</accession>
<dbReference type="Proteomes" id="UP000515917">
    <property type="component" value="Chromosome"/>
</dbReference>
<evidence type="ECO:0000313" key="4">
    <source>
        <dbReference type="Proteomes" id="UP000515917"/>
    </source>
</evidence>
<feature type="signal peptide" evidence="1">
    <location>
        <begin position="1"/>
        <end position="20"/>
    </location>
</feature>
<gene>
    <name evidence="3" type="ORF">C1H71_07205</name>
</gene>
<keyword evidence="1" id="KW-0732">Signal</keyword>
<feature type="domain" description="PepSY" evidence="2">
    <location>
        <begin position="5"/>
        <end position="87"/>
    </location>
</feature>
<organism evidence="3 4">
    <name type="scientific">Iodobacter fluviatilis</name>
    <dbReference type="NCBI Taxonomy" id="537"/>
    <lineage>
        <taxon>Bacteria</taxon>
        <taxon>Pseudomonadati</taxon>
        <taxon>Pseudomonadota</taxon>
        <taxon>Betaproteobacteria</taxon>
        <taxon>Neisseriales</taxon>
        <taxon>Chitinibacteraceae</taxon>
        <taxon>Iodobacter</taxon>
    </lineage>
</organism>
<evidence type="ECO:0000313" key="3">
    <source>
        <dbReference type="EMBL" id="QBC43348.1"/>
    </source>
</evidence>
<evidence type="ECO:0000259" key="2">
    <source>
        <dbReference type="Pfam" id="PF13670"/>
    </source>
</evidence>
<feature type="chain" id="PRO_5028822833" description="PepSY domain-containing protein" evidence="1">
    <location>
        <begin position="21"/>
        <end position="90"/>
    </location>
</feature>
<protein>
    <recommendedName>
        <fullName evidence="2">PepSY domain-containing protein</fullName>
    </recommendedName>
</protein>
<dbReference type="AlphaFoldDB" id="A0A7G3G8B3"/>
<dbReference type="Pfam" id="PF13670">
    <property type="entry name" value="PepSY_2"/>
    <property type="match status" value="1"/>
</dbReference>
<dbReference type="RefSeq" id="WP_130105928.1">
    <property type="nucleotide sequence ID" value="NZ_CP025781.1"/>
</dbReference>
<dbReference type="KEGG" id="ifl:C1H71_07205"/>
<dbReference type="EMBL" id="CP025781">
    <property type="protein sequence ID" value="QBC43348.1"/>
    <property type="molecule type" value="Genomic_DNA"/>
</dbReference>
<sequence>MKINLLLAIATLAASSFSMADYNYCTTHPKAEWLAGSVAHTKIVAMGYKVKEFKESGNCYKIEGWNKEGQKVDVYFDPKTLDLVRSKLDN</sequence>
<proteinExistence type="predicted"/>